<dbReference type="PANTHER" id="PTHR40033:SF1">
    <property type="entry name" value="CITRATE-SODIUM SYMPORTER"/>
    <property type="match status" value="1"/>
</dbReference>
<dbReference type="PANTHER" id="PTHR40033">
    <property type="entry name" value="NA(+)-MALATE SYMPORTER"/>
    <property type="match status" value="1"/>
</dbReference>
<dbReference type="EMBL" id="JBHXCV010000003">
    <property type="protein sequence ID" value="MFD6792746.1"/>
    <property type="molecule type" value="Genomic_DNA"/>
</dbReference>
<name>A0ABW6G0L3_9PSEU</name>
<keyword evidence="2" id="KW-0472">Membrane</keyword>
<evidence type="ECO:0000313" key="4">
    <source>
        <dbReference type="Proteomes" id="UP001598673"/>
    </source>
</evidence>
<feature type="transmembrane region" description="Helical" evidence="2">
    <location>
        <begin position="95"/>
        <end position="112"/>
    </location>
</feature>
<dbReference type="InterPro" id="IPR004679">
    <property type="entry name" value="2-OHcarboxylate_transport"/>
</dbReference>
<feature type="transmembrane region" description="Helical" evidence="2">
    <location>
        <begin position="347"/>
        <end position="367"/>
    </location>
</feature>
<feature type="transmembrane region" description="Helical" evidence="2">
    <location>
        <begin position="293"/>
        <end position="311"/>
    </location>
</feature>
<dbReference type="RefSeq" id="WP_258937530.1">
    <property type="nucleotide sequence ID" value="NZ_JANBBF010000012.1"/>
</dbReference>
<feature type="transmembrane region" description="Helical" evidence="2">
    <location>
        <begin position="132"/>
        <end position="148"/>
    </location>
</feature>
<organism evidence="3 4">
    <name type="scientific">Prauserella salsuginis</name>
    <dbReference type="NCBI Taxonomy" id="387889"/>
    <lineage>
        <taxon>Bacteria</taxon>
        <taxon>Bacillati</taxon>
        <taxon>Actinomycetota</taxon>
        <taxon>Actinomycetes</taxon>
        <taxon>Pseudonocardiales</taxon>
        <taxon>Pseudonocardiaceae</taxon>
        <taxon>Prauserella</taxon>
        <taxon>Prauserella salsuginis group</taxon>
    </lineage>
</organism>
<feature type="transmembrane region" description="Helical" evidence="2">
    <location>
        <begin position="317"/>
        <end position="335"/>
    </location>
</feature>
<comment type="caution">
    <text evidence="3">The sequence shown here is derived from an EMBL/GenBank/DDBJ whole genome shotgun (WGS) entry which is preliminary data.</text>
</comment>
<feature type="transmembrane region" description="Helical" evidence="2">
    <location>
        <begin position="223"/>
        <end position="246"/>
    </location>
</feature>
<gene>
    <name evidence="3" type="ORF">ACFWGY_05365</name>
</gene>
<proteinExistence type="predicted"/>
<keyword evidence="4" id="KW-1185">Reference proteome</keyword>
<reference evidence="3 4" key="1">
    <citation type="submission" date="2024-09" db="EMBL/GenBank/DDBJ databases">
        <title>The Natural Products Discovery Center: Release of the First 8490 Sequenced Strains for Exploring Actinobacteria Biosynthetic Diversity.</title>
        <authorList>
            <person name="Kalkreuter E."/>
            <person name="Kautsar S.A."/>
            <person name="Yang D."/>
            <person name="Bader C.D."/>
            <person name="Teijaro C.N."/>
            <person name="Fluegel L."/>
            <person name="Davis C.M."/>
            <person name="Simpson J.R."/>
            <person name="Lauterbach L."/>
            <person name="Steele A.D."/>
            <person name="Gui C."/>
            <person name="Meng S."/>
            <person name="Li G."/>
            <person name="Viehrig K."/>
            <person name="Ye F."/>
            <person name="Su P."/>
            <person name="Kiefer A.F."/>
            <person name="Nichols A."/>
            <person name="Cepeda A.J."/>
            <person name="Yan W."/>
            <person name="Fan B."/>
            <person name="Jiang Y."/>
            <person name="Adhikari A."/>
            <person name="Zheng C.-J."/>
            <person name="Schuster L."/>
            <person name="Cowan T.M."/>
            <person name="Smanski M.J."/>
            <person name="Chevrette M.G."/>
            <person name="De Carvalho L.P.S."/>
            <person name="Shen B."/>
        </authorList>
    </citation>
    <scope>NUCLEOTIDE SEQUENCE [LARGE SCALE GENOMIC DNA]</scope>
    <source>
        <strain evidence="3 4">NPDC060353</strain>
    </source>
</reference>
<feature type="region of interest" description="Disordered" evidence="1">
    <location>
        <begin position="1"/>
        <end position="33"/>
    </location>
</feature>
<evidence type="ECO:0000256" key="2">
    <source>
        <dbReference type="SAM" id="Phobius"/>
    </source>
</evidence>
<evidence type="ECO:0000313" key="3">
    <source>
        <dbReference type="EMBL" id="MFD6792746.1"/>
    </source>
</evidence>
<feature type="transmembrane region" description="Helical" evidence="2">
    <location>
        <begin position="379"/>
        <end position="401"/>
    </location>
</feature>
<protein>
    <submittedName>
        <fullName evidence="3">2-hydroxycarboxylate transporter family protein</fullName>
    </submittedName>
</protein>
<feature type="transmembrane region" description="Helical" evidence="2">
    <location>
        <begin position="160"/>
        <end position="186"/>
    </location>
</feature>
<dbReference type="Pfam" id="PF03390">
    <property type="entry name" value="2HCT"/>
    <property type="match status" value="1"/>
</dbReference>
<evidence type="ECO:0000256" key="1">
    <source>
        <dbReference type="SAM" id="MobiDB-lite"/>
    </source>
</evidence>
<feature type="transmembrane region" description="Helical" evidence="2">
    <location>
        <begin position="40"/>
        <end position="61"/>
    </location>
</feature>
<feature type="transmembrane region" description="Helical" evidence="2">
    <location>
        <begin position="67"/>
        <end position="86"/>
    </location>
</feature>
<accession>A0ABW6G0L3</accession>
<dbReference type="Proteomes" id="UP001598673">
    <property type="component" value="Unassembled WGS sequence"/>
</dbReference>
<keyword evidence="2" id="KW-1133">Transmembrane helix</keyword>
<sequence length="467" mass="48256">MSRKQTGRGDELSDTPGRNGGHGDAESSLEPTEPKHGMTIAGLPVVHFAMALSVVLLAAITDTLPNTLVSGFAASMVVSGLLMWLGQRVPVLRDFGLPIILCLFVPATLVYFDVMPASVTALFDSFVEEQGAMDFILVAIIVGAILGMPRRLILKAGIRFVVPVIGTIAGVFTVIGMVGAVIGYGFGKAVLLVAAPVMAGGLPIGAIPMSEMYADSTGGDADAFFPGLVSALLVANVVCIIAASVLNGLGKGRRRTFVGFSGNGKLLRVTGTREDLEQPDVATSAKFPALCQGLLLSGVVFVVATMLSSMVPAVHTYAWMVFVAVAIKLLGLLPANLEQASTQWGDWVCGGLIPAFLVAMSVSKIDIAQVIDSFDDPRFIALILASVLVSGLVAGALGWLLKLYFVESAIVPGLVMADTGGSGDVAVLSAGERMNLLPFATIATRFGGALTLVLTSSLVPVLGGALA</sequence>
<dbReference type="PIRSF" id="PIRSF005348">
    <property type="entry name" value="YxkH"/>
    <property type="match status" value="1"/>
</dbReference>
<keyword evidence="2" id="KW-0812">Transmembrane</keyword>